<dbReference type="InterPro" id="IPR001647">
    <property type="entry name" value="HTH_TetR"/>
</dbReference>
<dbReference type="RefSeq" id="WP_138772123.1">
    <property type="nucleotide sequence ID" value="NZ_JBHSSX010000060.1"/>
</dbReference>
<evidence type="ECO:0000256" key="2">
    <source>
        <dbReference type="SAM" id="MobiDB-lite"/>
    </source>
</evidence>
<dbReference type="SUPFAM" id="SSF46689">
    <property type="entry name" value="Homeodomain-like"/>
    <property type="match status" value="1"/>
</dbReference>
<gene>
    <name evidence="4" type="ORF">FGS76_08110</name>
</gene>
<feature type="domain" description="HTH tetR-type" evidence="3">
    <location>
        <begin position="35"/>
        <end position="78"/>
    </location>
</feature>
<comment type="caution">
    <text evidence="4">The sequence shown here is derived from an EMBL/GenBank/DDBJ whole genome shotgun (WGS) entry which is preliminary data.</text>
</comment>
<dbReference type="EMBL" id="VCQT01000027">
    <property type="protein sequence ID" value="TMW13019.1"/>
    <property type="molecule type" value="Genomic_DNA"/>
</dbReference>
<reference evidence="4 5" key="1">
    <citation type="submission" date="2019-05" db="EMBL/GenBank/DDBJ databases">
        <title>Genome of Alcanivorax gelatiniphagus, an oil degrading marine bacteria.</title>
        <authorList>
            <person name="Kwon K.K."/>
        </authorList>
    </citation>
    <scope>NUCLEOTIDE SEQUENCE [LARGE SCALE GENOMIC DNA]</scope>
    <source>
        <strain evidence="4 5">MEBiC 08158</strain>
    </source>
</reference>
<keyword evidence="5" id="KW-1185">Reference proteome</keyword>
<accession>A0ABY2XMF7</accession>
<name>A0ABY2XMF7_9GAMM</name>
<proteinExistence type="predicted"/>
<evidence type="ECO:0000313" key="4">
    <source>
        <dbReference type="EMBL" id="TMW13019.1"/>
    </source>
</evidence>
<feature type="region of interest" description="Disordered" evidence="2">
    <location>
        <begin position="1"/>
        <end position="27"/>
    </location>
</feature>
<evidence type="ECO:0000256" key="1">
    <source>
        <dbReference type="ARBA" id="ARBA00023125"/>
    </source>
</evidence>
<protein>
    <submittedName>
        <fullName evidence="4">Helix-turn-helix transcriptional regulator</fullName>
    </submittedName>
</protein>
<dbReference type="Pfam" id="PF00440">
    <property type="entry name" value="TetR_N"/>
    <property type="match status" value="1"/>
</dbReference>
<feature type="compositionally biased region" description="Basic residues" evidence="2">
    <location>
        <begin position="7"/>
        <end position="18"/>
    </location>
</feature>
<organism evidence="4 5">
    <name type="scientific">Alloalcanivorax gelatiniphagus</name>
    <dbReference type="NCBI Taxonomy" id="1194167"/>
    <lineage>
        <taxon>Bacteria</taxon>
        <taxon>Pseudomonadati</taxon>
        <taxon>Pseudomonadota</taxon>
        <taxon>Gammaproteobacteria</taxon>
        <taxon>Oceanospirillales</taxon>
        <taxon>Alcanivoracaceae</taxon>
        <taxon>Alloalcanivorax</taxon>
    </lineage>
</organism>
<sequence length="258" mass="28777">MAAAKKATGRKNSNKNSKKNAPDETTGTRLELTLAAEKVLAINGLNGGTLRQIREEAGQKNESAIHYYFGSREAIIQSVLSLRSKPIDADRRAMLERARAEAGGAPLSTEQLVRCGLLPLARYVLDNESPGFYLRFLVQLHVERAAWLHFNSDYGVGTAQCLEAFFESKPYLPTALIEQRFLSMLFMHINGMAAMERIRSEKGEDFRRAEAWIRVEDIIAGSVAMYDAPLSPMTLKAIHEADELYGDLPAYTRIAVKR</sequence>
<evidence type="ECO:0000313" key="5">
    <source>
        <dbReference type="Proteomes" id="UP000739180"/>
    </source>
</evidence>
<evidence type="ECO:0000259" key="3">
    <source>
        <dbReference type="Pfam" id="PF00440"/>
    </source>
</evidence>
<dbReference type="Gene3D" id="1.10.357.10">
    <property type="entry name" value="Tetracycline Repressor, domain 2"/>
    <property type="match status" value="1"/>
</dbReference>
<dbReference type="Proteomes" id="UP000739180">
    <property type="component" value="Unassembled WGS sequence"/>
</dbReference>
<dbReference type="InterPro" id="IPR009057">
    <property type="entry name" value="Homeodomain-like_sf"/>
</dbReference>
<keyword evidence="1" id="KW-0238">DNA-binding</keyword>